<dbReference type="OrthoDB" id="635259at2"/>
<dbReference type="EMBL" id="FOXS01000008">
    <property type="protein sequence ID" value="SFQ80401.1"/>
    <property type="molecule type" value="Genomic_DNA"/>
</dbReference>
<dbReference type="PANTHER" id="PTHR46796">
    <property type="entry name" value="HTH-TYPE TRANSCRIPTIONAL ACTIVATOR RHAS-RELATED"/>
    <property type="match status" value="1"/>
</dbReference>
<protein>
    <submittedName>
        <fullName evidence="5">AraC-type DNA-binding protein</fullName>
    </submittedName>
</protein>
<dbReference type="GO" id="GO:0043565">
    <property type="term" value="F:sequence-specific DNA binding"/>
    <property type="evidence" value="ECO:0007669"/>
    <property type="project" value="InterPro"/>
</dbReference>
<dbReference type="PROSITE" id="PS01124">
    <property type="entry name" value="HTH_ARAC_FAMILY_2"/>
    <property type="match status" value="1"/>
</dbReference>
<evidence type="ECO:0000259" key="4">
    <source>
        <dbReference type="PROSITE" id="PS01124"/>
    </source>
</evidence>
<dbReference type="GO" id="GO:0003700">
    <property type="term" value="F:DNA-binding transcription factor activity"/>
    <property type="evidence" value="ECO:0007669"/>
    <property type="project" value="InterPro"/>
</dbReference>
<evidence type="ECO:0000256" key="3">
    <source>
        <dbReference type="ARBA" id="ARBA00023163"/>
    </source>
</evidence>
<dbReference type="AlphaFoldDB" id="A0A1I6BHM9"/>
<dbReference type="InterPro" id="IPR009057">
    <property type="entry name" value="Homeodomain-like_sf"/>
</dbReference>
<name>A0A1I6BHM9_HYMAR</name>
<dbReference type="InterPro" id="IPR046532">
    <property type="entry name" value="DUF6597"/>
</dbReference>
<organism evidence="5 6">
    <name type="scientific">Hymenobacter arizonensis</name>
    <name type="common">Siccationidurans arizonensis</name>
    <dbReference type="NCBI Taxonomy" id="1227077"/>
    <lineage>
        <taxon>Bacteria</taxon>
        <taxon>Pseudomonadati</taxon>
        <taxon>Bacteroidota</taxon>
        <taxon>Cytophagia</taxon>
        <taxon>Cytophagales</taxon>
        <taxon>Hymenobacteraceae</taxon>
        <taxon>Hymenobacter</taxon>
    </lineage>
</organism>
<gene>
    <name evidence="5" type="ORF">SAMN04515668_4576</name>
</gene>
<evidence type="ECO:0000256" key="2">
    <source>
        <dbReference type="ARBA" id="ARBA00023125"/>
    </source>
</evidence>
<accession>A0A1I6BHM9</accession>
<proteinExistence type="predicted"/>
<dbReference type="InterPro" id="IPR050204">
    <property type="entry name" value="AraC_XylS_family_regulators"/>
</dbReference>
<reference evidence="6" key="1">
    <citation type="submission" date="2016-10" db="EMBL/GenBank/DDBJ databases">
        <authorList>
            <person name="Varghese N."/>
            <person name="Submissions S."/>
        </authorList>
    </citation>
    <scope>NUCLEOTIDE SEQUENCE [LARGE SCALE GENOMIC DNA]</scope>
    <source>
        <strain evidence="6">OR362-8,ATCC BAA-1266,JCM 13504</strain>
    </source>
</reference>
<keyword evidence="1" id="KW-0805">Transcription regulation</keyword>
<dbReference type="InterPro" id="IPR018062">
    <property type="entry name" value="HTH_AraC-typ_CS"/>
</dbReference>
<keyword evidence="2 5" id="KW-0238">DNA-binding</keyword>
<dbReference type="Pfam" id="PF20240">
    <property type="entry name" value="DUF6597"/>
    <property type="match status" value="1"/>
</dbReference>
<dbReference type="PROSITE" id="PS00041">
    <property type="entry name" value="HTH_ARAC_FAMILY_1"/>
    <property type="match status" value="1"/>
</dbReference>
<dbReference type="Pfam" id="PF12833">
    <property type="entry name" value="HTH_18"/>
    <property type="match status" value="1"/>
</dbReference>
<evidence type="ECO:0000313" key="5">
    <source>
        <dbReference type="EMBL" id="SFQ80401.1"/>
    </source>
</evidence>
<sequence>MSFIYREQYATAPLTDVVRKVWVMDNARNPQPFSSKTVLPNGCFNLALVTGAGLDVRNRRGPLAMSEGIYFCGQARLSVDTTIRPFTSVTMVQLHPWGPARLTTASFADTADAIVPLAAVLPALHELLTTCLGQPETAVLAFLQTHLPPLIATDLPLLRQACLRWQHTNGTLAVLELAQEVGCSIRSLEKQFRHALGLTPKAFATVLRVRGVVDALQRPHASPLAQLALEYGFYDQAHFINAFRKMVQRTPGQFVPAEYMLPLMGTGY</sequence>
<dbReference type="STRING" id="1227077.SAMN04515668_4576"/>
<keyword evidence="6" id="KW-1185">Reference proteome</keyword>
<evidence type="ECO:0000256" key="1">
    <source>
        <dbReference type="ARBA" id="ARBA00023015"/>
    </source>
</evidence>
<feature type="domain" description="HTH araC/xylS-type" evidence="4">
    <location>
        <begin position="172"/>
        <end position="257"/>
    </location>
</feature>
<dbReference type="SUPFAM" id="SSF46689">
    <property type="entry name" value="Homeodomain-like"/>
    <property type="match status" value="1"/>
</dbReference>
<dbReference type="Gene3D" id="1.10.10.60">
    <property type="entry name" value="Homeodomain-like"/>
    <property type="match status" value="1"/>
</dbReference>
<dbReference type="RefSeq" id="WP_092678610.1">
    <property type="nucleotide sequence ID" value="NZ_FOXS01000008.1"/>
</dbReference>
<dbReference type="Proteomes" id="UP000199029">
    <property type="component" value="Unassembled WGS sequence"/>
</dbReference>
<keyword evidence="3" id="KW-0804">Transcription</keyword>
<dbReference type="InterPro" id="IPR018060">
    <property type="entry name" value="HTH_AraC"/>
</dbReference>
<evidence type="ECO:0000313" key="6">
    <source>
        <dbReference type="Proteomes" id="UP000199029"/>
    </source>
</evidence>
<dbReference type="SMART" id="SM00342">
    <property type="entry name" value="HTH_ARAC"/>
    <property type="match status" value="1"/>
</dbReference>